<dbReference type="InterPro" id="IPR006785">
    <property type="entry name" value="Pex14_N"/>
</dbReference>
<dbReference type="VEuPathDB" id="TriTrypDB:ECC02_002062"/>
<comment type="function">
    <text evidence="10">Component of the PEX13-PEX14 docking complex, a translocon channel that specifically mediates the import of peroxisomal cargo proteins bound to PEX5 receptor. The PEX13-PEX14 docking complex forms a large import pore which can be opened to a diameter of about 9 nm. Mechanistically, PEX5 receptor along with cargo proteins associates with the PEX14 subunit of the PEX13-PEX14 docking complex in the cytosol, leading to the insertion of the receptor into the organelle membrane with the concomitant translocation of the cargo into the peroxisome matrix.</text>
</comment>
<evidence type="ECO:0000256" key="5">
    <source>
        <dbReference type="ARBA" id="ARBA00023136"/>
    </source>
</evidence>
<evidence type="ECO:0000256" key="2">
    <source>
        <dbReference type="ARBA" id="ARBA00022448"/>
    </source>
</evidence>
<reference evidence="13 14" key="1">
    <citation type="journal article" date="2019" name="Genome Biol. Evol.">
        <title>Nanopore Sequencing Significantly Improves Genome Assembly of the Protozoan Parasite Trypanosoma cruzi.</title>
        <authorList>
            <person name="Diaz-Viraque F."/>
            <person name="Pita S."/>
            <person name="Greif G."/>
            <person name="de Souza R.C.M."/>
            <person name="Iraola G."/>
            <person name="Robello C."/>
        </authorList>
    </citation>
    <scope>NUCLEOTIDE SEQUENCE [LARGE SCALE GENOMIC DNA]</scope>
    <source>
        <strain evidence="13 14">Berenice</strain>
    </source>
</reference>
<proteinExistence type="inferred from homology"/>
<keyword evidence="6 10" id="KW-0576">Peroxisome</keyword>
<evidence type="ECO:0000256" key="4">
    <source>
        <dbReference type="ARBA" id="ARBA00023010"/>
    </source>
</evidence>
<protein>
    <recommendedName>
        <fullName evidence="7 10">Peroxisomal membrane protein PEX14</fullName>
    </recommendedName>
    <alternativeName>
        <fullName evidence="8 10">Peroxin-14</fullName>
    </alternativeName>
</protein>
<dbReference type="GO" id="GO:0005778">
    <property type="term" value="C:peroxisomal membrane"/>
    <property type="evidence" value="ECO:0007669"/>
    <property type="project" value="UniProtKB-SubCell"/>
</dbReference>
<evidence type="ECO:0000256" key="3">
    <source>
        <dbReference type="ARBA" id="ARBA00022927"/>
    </source>
</evidence>
<feature type="region of interest" description="Disordered" evidence="11">
    <location>
        <begin position="180"/>
        <end position="246"/>
    </location>
</feature>
<sequence>MNTATTVGVTGDGDARQRNSPEESEKRKRVSSAVQFLHDSRVKITPAANKIQFLKSKGLTTEEVCEAFEKAGQTIPLDEIKKIMNKPSFGQLGSGVVNNNLAPGHVGSDATYVLRQHPFMPHAGPLYTQQPPPFPQTPQGAKETDWRDVIIGVGAALISGFAAFKAFQIYSPYEIRRKDERTKKGSRMESQRRGKRHEGSVSPDRGAERPVTSLHTMAPPMPATPTPLPTATAANAAESTEREIQKLQSELKETQEALEKEKRSKAEISVSLGKLRGQINALSRTNDNLESRIKLLQEEVDKANSEADKRKELDASFTGAADGVPNSQSEDAIQPNGPPLLTPKILADTVGCNSAALNELPVLTAVEFVPEE</sequence>
<dbReference type="EMBL" id="JABDHM010000010">
    <property type="protein sequence ID" value="KAF5224758.1"/>
    <property type="molecule type" value="Genomic_DNA"/>
</dbReference>
<comment type="subcellular location">
    <subcellularLocation>
        <location evidence="9 10">Peroxisome membrane</location>
    </subcellularLocation>
</comment>
<organism evidence="13 14">
    <name type="scientific">Trypanosoma cruzi</name>
    <dbReference type="NCBI Taxonomy" id="5693"/>
    <lineage>
        <taxon>Eukaryota</taxon>
        <taxon>Discoba</taxon>
        <taxon>Euglenozoa</taxon>
        <taxon>Kinetoplastea</taxon>
        <taxon>Metakinetoplastina</taxon>
        <taxon>Trypanosomatida</taxon>
        <taxon>Trypanosomatidae</taxon>
        <taxon>Trypanosoma</taxon>
        <taxon>Schizotrypanum</taxon>
    </lineage>
</organism>
<comment type="caution">
    <text evidence="13">The sequence shown here is derived from an EMBL/GenBank/DDBJ whole genome shotgun (WGS) entry which is preliminary data.</text>
</comment>
<evidence type="ECO:0000259" key="12">
    <source>
        <dbReference type="Pfam" id="PF04695"/>
    </source>
</evidence>
<keyword evidence="5 10" id="KW-0472">Membrane</keyword>
<dbReference type="GO" id="GO:1990429">
    <property type="term" value="C:peroxisomal importomer complex"/>
    <property type="evidence" value="ECO:0007669"/>
    <property type="project" value="TreeGrafter"/>
</dbReference>
<feature type="compositionally biased region" description="Basic and acidic residues" evidence="11">
    <location>
        <begin position="180"/>
        <end position="192"/>
    </location>
</feature>
<feature type="region of interest" description="Disordered" evidence="11">
    <location>
        <begin position="306"/>
        <end position="340"/>
    </location>
</feature>
<feature type="compositionally biased region" description="Basic and acidic residues" evidence="11">
    <location>
        <begin position="13"/>
        <end position="26"/>
    </location>
</feature>
<feature type="domain" description="Peroxisome membrane anchor protein Pex14p N-terminal" evidence="12">
    <location>
        <begin position="27"/>
        <end position="69"/>
    </location>
</feature>
<name>A0A7J6YF93_TRYCR</name>
<dbReference type="PANTHER" id="PTHR23058:SF0">
    <property type="entry name" value="PEROXISOMAL MEMBRANE PROTEIN PEX14"/>
    <property type="match status" value="1"/>
</dbReference>
<evidence type="ECO:0000256" key="1">
    <source>
        <dbReference type="ARBA" id="ARBA00005443"/>
    </source>
</evidence>
<dbReference type="Gene3D" id="1.10.10.10">
    <property type="entry name" value="Winged helix-like DNA-binding domain superfamily/Winged helix DNA-binding domain"/>
    <property type="match status" value="1"/>
</dbReference>
<comment type="similarity">
    <text evidence="1 10">Belongs to the peroxin-14 family.</text>
</comment>
<evidence type="ECO:0000256" key="10">
    <source>
        <dbReference type="RuleBase" id="RU367032"/>
    </source>
</evidence>
<keyword evidence="3 10" id="KW-0653">Protein transport</keyword>
<dbReference type="AlphaFoldDB" id="A0A7J6YF93"/>
<gene>
    <name evidence="13" type="ORF">ECC02_002062</name>
</gene>
<evidence type="ECO:0000256" key="6">
    <source>
        <dbReference type="ARBA" id="ARBA00023140"/>
    </source>
</evidence>
<dbReference type="GO" id="GO:0005102">
    <property type="term" value="F:signaling receptor binding"/>
    <property type="evidence" value="ECO:0007669"/>
    <property type="project" value="TreeGrafter"/>
</dbReference>
<dbReference type="InterPro" id="IPR036388">
    <property type="entry name" value="WH-like_DNA-bd_sf"/>
</dbReference>
<dbReference type="PANTHER" id="PTHR23058">
    <property type="entry name" value="PEROXISOMAL MEMBRANE PROTEIN PEX14"/>
    <property type="match status" value="1"/>
</dbReference>
<dbReference type="GO" id="GO:0016560">
    <property type="term" value="P:protein import into peroxisome matrix, docking"/>
    <property type="evidence" value="ECO:0007669"/>
    <property type="project" value="UniProtKB-UniRule"/>
</dbReference>
<evidence type="ECO:0000256" key="7">
    <source>
        <dbReference type="ARBA" id="ARBA00029502"/>
    </source>
</evidence>
<feature type="compositionally biased region" description="Pro residues" evidence="11">
    <location>
        <begin position="219"/>
        <end position="228"/>
    </location>
</feature>
<feature type="region of interest" description="Disordered" evidence="11">
    <location>
        <begin position="1"/>
        <end position="32"/>
    </location>
</feature>
<dbReference type="VEuPathDB" id="TriTrypDB:BCY84_11584"/>
<evidence type="ECO:0000256" key="11">
    <source>
        <dbReference type="SAM" id="MobiDB-lite"/>
    </source>
</evidence>
<evidence type="ECO:0000256" key="8">
    <source>
        <dbReference type="ARBA" id="ARBA00029691"/>
    </source>
</evidence>
<evidence type="ECO:0000313" key="14">
    <source>
        <dbReference type="Proteomes" id="UP000583944"/>
    </source>
</evidence>
<evidence type="ECO:0000256" key="9">
    <source>
        <dbReference type="ARBA" id="ARBA00046271"/>
    </source>
</evidence>
<dbReference type="Proteomes" id="UP000583944">
    <property type="component" value="Unassembled WGS sequence"/>
</dbReference>
<keyword evidence="4" id="KW-0811">Translocation</keyword>
<dbReference type="InterPro" id="IPR025655">
    <property type="entry name" value="PEX14"/>
</dbReference>
<accession>A0A7J6YF93</accession>
<dbReference type="Pfam" id="PF04695">
    <property type="entry name" value="Pex14_N"/>
    <property type="match status" value="1"/>
</dbReference>
<keyword evidence="2 10" id="KW-0813">Transport</keyword>
<evidence type="ECO:0000313" key="13">
    <source>
        <dbReference type="EMBL" id="KAF5224758.1"/>
    </source>
</evidence>